<keyword evidence="4" id="KW-1185">Reference proteome</keyword>
<sequence>MDEVAQATDPITVRGYRSGLEVVDGEVHIWNKAAKSDVRFAITEIVTVTWKKPGFARGYVAVQTPDCPPPAGMLAAANHPQTVVLALGEWKNAARFIRAAKKWVAGNDHVSPFAGIDATIRKDKRVRDKLPGLRGMLDPDEAVEALLAGTYDSDMFGQDTIRSGVLAATDRRVVLYGTRTSGYDSESIRYERISSVEAGRTMTGGKVTVHTSNDKLAMSMINVGDTEAFVALVRSRAGRPDDSASATPAADSGGLADELAKLGELHESGVLDADEFAAAKARLLQQ</sequence>
<evidence type="ECO:0000259" key="1">
    <source>
        <dbReference type="Pfam" id="PF09851"/>
    </source>
</evidence>
<dbReference type="EMBL" id="CP031165">
    <property type="protein sequence ID" value="AXV07590.1"/>
    <property type="molecule type" value="Genomic_DNA"/>
</dbReference>
<dbReference type="Proteomes" id="UP000264006">
    <property type="component" value="Chromosome"/>
</dbReference>
<dbReference type="InterPro" id="IPR018649">
    <property type="entry name" value="SHOCT"/>
</dbReference>
<evidence type="ECO:0000313" key="4">
    <source>
        <dbReference type="Proteomes" id="UP000264006"/>
    </source>
</evidence>
<accession>A0A346XZE3</accession>
<evidence type="ECO:0000259" key="2">
    <source>
        <dbReference type="Pfam" id="PF14470"/>
    </source>
</evidence>
<protein>
    <recommendedName>
        <fullName evidence="5">Short C-terminal domain-containing protein</fullName>
    </recommendedName>
</protein>
<dbReference type="KEGG" id="euz:DVS28_a2911"/>
<reference evidence="3 4" key="1">
    <citation type="submission" date="2018-09" db="EMBL/GenBank/DDBJ databases">
        <title>Complete genome sequence of Euzebya sp. DY32-46 isolated from seawater of Pacific Ocean.</title>
        <authorList>
            <person name="Xu L."/>
            <person name="Wu Y.-H."/>
            <person name="Xu X.-W."/>
        </authorList>
    </citation>
    <scope>NUCLEOTIDE SEQUENCE [LARGE SCALE GENOMIC DNA]</scope>
    <source>
        <strain evidence="3 4">DY32-46</strain>
    </source>
</reference>
<dbReference type="RefSeq" id="WP_216826040.1">
    <property type="nucleotide sequence ID" value="NZ_CP031165.1"/>
</dbReference>
<gene>
    <name evidence="3" type="ORF">DVS28_a2911</name>
</gene>
<feature type="domain" description="SHOCT" evidence="1">
    <location>
        <begin position="257"/>
        <end position="284"/>
    </location>
</feature>
<dbReference type="InterPro" id="IPR039519">
    <property type="entry name" value="YokE-like_PH"/>
</dbReference>
<organism evidence="3 4">
    <name type="scientific">Euzebya pacifica</name>
    <dbReference type="NCBI Taxonomy" id="1608957"/>
    <lineage>
        <taxon>Bacteria</taxon>
        <taxon>Bacillati</taxon>
        <taxon>Actinomycetota</taxon>
        <taxon>Nitriliruptoria</taxon>
        <taxon>Euzebyales</taxon>
    </lineage>
</organism>
<evidence type="ECO:0000313" key="3">
    <source>
        <dbReference type="EMBL" id="AXV07590.1"/>
    </source>
</evidence>
<evidence type="ECO:0008006" key="5">
    <source>
        <dbReference type="Google" id="ProtNLM"/>
    </source>
</evidence>
<dbReference type="Pfam" id="PF14470">
    <property type="entry name" value="bPH_3"/>
    <property type="match status" value="1"/>
</dbReference>
<name>A0A346XZE3_9ACTN</name>
<proteinExistence type="predicted"/>
<dbReference type="Pfam" id="PF09851">
    <property type="entry name" value="SHOCT"/>
    <property type="match status" value="1"/>
</dbReference>
<dbReference type="AlphaFoldDB" id="A0A346XZE3"/>
<feature type="domain" description="YokE-like PH" evidence="2">
    <location>
        <begin position="137"/>
        <end position="234"/>
    </location>
</feature>